<sequence>MRKIVLAVLLVTGGCVATAQDKIMSPTWPVPKELPGLLFYIQRDPNINTVCYTVKVNEKGTVDLKDPVDIFWIRYAENGERKKLNTFQREFGYGLLVKAVAADSVLLQAVAFPNRAMHLVKNEQKSYVVKMKISEQACELKRVYIRITGGSALAPQIAYIEFYGVNSETRQMVTERIDLQ</sequence>
<dbReference type="AlphaFoldDB" id="A0A1H6QCN0"/>
<keyword evidence="4" id="KW-1185">Reference proteome</keyword>
<evidence type="ECO:0000313" key="3">
    <source>
        <dbReference type="EMBL" id="SEI38604.1"/>
    </source>
</evidence>
<evidence type="ECO:0000313" key="4">
    <source>
        <dbReference type="Proteomes" id="UP000199532"/>
    </source>
</evidence>
<feature type="signal peptide" evidence="1">
    <location>
        <begin position="1"/>
        <end position="19"/>
    </location>
</feature>
<dbReference type="InterPro" id="IPR032269">
    <property type="entry name" value="DUF4833"/>
</dbReference>
<proteinExistence type="predicted"/>
<evidence type="ECO:0000259" key="2">
    <source>
        <dbReference type="Pfam" id="PF16117"/>
    </source>
</evidence>
<gene>
    <name evidence="3" type="ORF">SAMN04487995_0268</name>
</gene>
<accession>A0A1H6QCN0</accession>
<name>A0A1H6QCN0_9BACT</name>
<dbReference type="EMBL" id="FNXY01000001">
    <property type="protein sequence ID" value="SEI38604.1"/>
    <property type="molecule type" value="Genomic_DNA"/>
</dbReference>
<evidence type="ECO:0000256" key="1">
    <source>
        <dbReference type="SAM" id="SignalP"/>
    </source>
</evidence>
<dbReference type="Proteomes" id="UP000199532">
    <property type="component" value="Unassembled WGS sequence"/>
</dbReference>
<protein>
    <recommendedName>
        <fullName evidence="2">DUF4833 domain-containing protein</fullName>
    </recommendedName>
</protein>
<dbReference type="STRING" id="408657.SAMN04487995_0268"/>
<feature type="domain" description="DUF4833" evidence="2">
    <location>
        <begin position="39"/>
        <end position="176"/>
    </location>
</feature>
<reference evidence="3 4" key="1">
    <citation type="submission" date="2016-10" db="EMBL/GenBank/DDBJ databases">
        <authorList>
            <person name="de Groot N.N."/>
        </authorList>
    </citation>
    <scope>NUCLEOTIDE SEQUENCE [LARGE SCALE GENOMIC DNA]</scope>
    <source>
        <strain evidence="3 4">DSM 19938</strain>
    </source>
</reference>
<dbReference type="PROSITE" id="PS51257">
    <property type="entry name" value="PROKAR_LIPOPROTEIN"/>
    <property type="match status" value="1"/>
</dbReference>
<dbReference type="Pfam" id="PF16117">
    <property type="entry name" value="DUF4833"/>
    <property type="match status" value="1"/>
</dbReference>
<organism evidence="3 4">
    <name type="scientific">Dyadobacter koreensis</name>
    <dbReference type="NCBI Taxonomy" id="408657"/>
    <lineage>
        <taxon>Bacteria</taxon>
        <taxon>Pseudomonadati</taxon>
        <taxon>Bacteroidota</taxon>
        <taxon>Cytophagia</taxon>
        <taxon>Cytophagales</taxon>
        <taxon>Spirosomataceae</taxon>
        <taxon>Dyadobacter</taxon>
    </lineage>
</organism>
<keyword evidence="1" id="KW-0732">Signal</keyword>
<dbReference type="RefSeq" id="WP_090331104.1">
    <property type="nucleotide sequence ID" value="NZ_FNXY01000001.1"/>
</dbReference>
<feature type="chain" id="PRO_5011576344" description="DUF4833 domain-containing protein" evidence="1">
    <location>
        <begin position="20"/>
        <end position="180"/>
    </location>
</feature>